<gene>
    <name evidence="3" type="ORF">ACFOKA_07470</name>
</gene>
<feature type="domain" description="Beta-lactamase-related" evidence="2">
    <location>
        <begin position="120"/>
        <end position="395"/>
    </location>
</feature>
<dbReference type="PANTHER" id="PTHR43283:SF14">
    <property type="entry name" value="BLL8153 PROTEIN"/>
    <property type="match status" value="1"/>
</dbReference>
<dbReference type="InterPro" id="IPR001466">
    <property type="entry name" value="Beta-lactam-related"/>
</dbReference>
<keyword evidence="3" id="KW-0378">Hydrolase</keyword>
<dbReference type="PANTHER" id="PTHR43283">
    <property type="entry name" value="BETA-LACTAMASE-RELATED"/>
    <property type="match status" value="1"/>
</dbReference>
<feature type="signal peptide" evidence="1">
    <location>
        <begin position="1"/>
        <end position="37"/>
    </location>
</feature>
<protein>
    <submittedName>
        <fullName evidence="3">Serine hydrolase domain-containing protein</fullName>
        <ecNumber evidence="3">3.-.-.-</ecNumber>
    </submittedName>
</protein>
<reference evidence="4" key="1">
    <citation type="journal article" date="2019" name="Int. J. Syst. Evol. Microbiol.">
        <title>The Global Catalogue of Microorganisms (GCM) 10K type strain sequencing project: providing services to taxonomists for standard genome sequencing and annotation.</title>
        <authorList>
            <consortium name="The Broad Institute Genomics Platform"/>
            <consortium name="The Broad Institute Genome Sequencing Center for Infectious Disease"/>
            <person name="Wu L."/>
            <person name="Ma J."/>
        </authorList>
    </citation>
    <scope>NUCLEOTIDE SEQUENCE [LARGE SCALE GENOMIC DNA]</scope>
    <source>
        <strain evidence="4">KCTC 62164</strain>
    </source>
</reference>
<dbReference type="InterPro" id="IPR012338">
    <property type="entry name" value="Beta-lactam/transpept-like"/>
</dbReference>
<dbReference type="SUPFAM" id="SSF56601">
    <property type="entry name" value="beta-lactamase/transpeptidase-like"/>
    <property type="match status" value="1"/>
</dbReference>
<dbReference type="InterPro" id="IPR050789">
    <property type="entry name" value="Diverse_Enzym_Activities"/>
</dbReference>
<feature type="chain" id="PRO_5045769708" evidence="1">
    <location>
        <begin position="38"/>
        <end position="422"/>
    </location>
</feature>
<dbReference type="EMBL" id="JBHRSL010000004">
    <property type="protein sequence ID" value="MFC3051738.1"/>
    <property type="molecule type" value="Genomic_DNA"/>
</dbReference>
<evidence type="ECO:0000313" key="4">
    <source>
        <dbReference type="Proteomes" id="UP001595444"/>
    </source>
</evidence>
<comment type="caution">
    <text evidence="3">The sequence shown here is derived from an EMBL/GenBank/DDBJ whole genome shotgun (WGS) entry which is preliminary data.</text>
</comment>
<evidence type="ECO:0000259" key="2">
    <source>
        <dbReference type="Pfam" id="PF00144"/>
    </source>
</evidence>
<dbReference type="RefSeq" id="WP_194215206.1">
    <property type="nucleotide sequence ID" value="NZ_CP061205.1"/>
</dbReference>
<accession>A0ABV7D3I8</accession>
<sequence>MQPSPYIKHHKIKQKWFHILAYSITLNALLALPTVTAAPAQEHPELSEKSNVFMARKHVADYTISPVSFRSMDAFFNTAPVTAKPGKPIATALAPLDISVPIAGKTMSLPEALTYTDTNALLVIKDGKIVYEEYRNGANPDSRFISWSIAKSVTSILMGKALEAGLIKSLDDTVGMYVPEAKGTVFEDVTLKNMLQMRAGTSYDEMGSNGISHINILKDHSLVTGEKRFTDVSTLGLTRTSEQGAVFNYSTLTASLLGRVVEEATGMSLANYTEKALWQPAGMQMPAYWLLDGKLGEGQAFAGGGFNAVLRDFGRIGLMMLNKGYINNTQVVPESWVTESTIYKSTEVLIPIENRGYQHQWWTFIDTHIFEAIGVYGQYISVDPDTNTVIVKLSYWPDKGGLQYEMDNRALFDAIRTYVTQH</sequence>
<evidence type="ECO:0000313" key="3">
    <source>
        <dbReference type="EMBL" id="MFC3051738.1"/>
    </source>
</evidence>
<dbReference type="Pfam" id="PF00144">
    <property type="entry name" value="Beta-lactamase"/>
    <property type="match status" value="1"/>
</dbReference>
<keyword evidence="1" id="KW-0732">Signal</keyword>
<proteinExistence type="predicted"/>
<keyword evidence="4" id="KW-1185">Reference proteome</keyword>
<dbReference type="EC" id="3.-.-.-" evidence="3"/>
<dbReference type="Proteomes" id="UP001595444">
    <property type="component" value="Unassembled WGS sequence"/>
</dbReference>
<organism evidence="3 4">
    <name type="scientific">Kordiimonas pumila</name>
    <dbReference type="NCBI Taxonomy" id="2161677"/>
    <lineage>
        <taxon>Bacteria</taxon>
        <taxon>Pseudomonadati</taxon>
        <taxon>Pseudomonadota</taxon>
        <taxon>Alphaproteobacteria</taxon>
        <taxon>Kordiimonadales</taxon>
        <taxon>Kordiimonadaceae</taxon>
        <taxon>Kordiimonas</taxon>
    </lineage>
</organism>
<dbReference type="GO" id="GO:0016787">
    <property type="term" value="F:hydrolase activity"/>
    <property type="evidence" value="ECO:0007669"/>
    <property type="project" value="UniProtKB-KW"/>
</dbReference>
<evidence type="ECO:0000256" key="1">
    <source>
        <dbReference type="SAM" id="SignalP"/>
    </source>
</evidence>
<name>A0ABV7D3I8_9PROT</name>
<dbReference type="Gene3D" id="3.40.710.10">
    <property type="entry name" value="DD-peptidase/beta-lactamase superfamily"/>
    <property type="match status" value="1"/>
</dbReference>